<keyword evidence="1" id="KW-1133">Transmembrane helix</keyword>
<protein>
    <submittedName>
        <fullName evidence="2">Uncharacterized protein</fullName>
    </submittedName>
</protein>
<reference evidence="2 3" key="1">
    <citation type="submission" date="2019-12" db="EMBL/GenBank/DDBJ databases">
        <authorList>
            <person name="Alioto T."/>
            <person name="Alioto T."/>
            <person name="Gomez Garrido J."/>
        </authorList>
    </citation>
    <scope>NUCLEOTIDE SEQUENCE [LARGE SCALE GENOMIC DNA]</scope>
</reference>
<keyword evidence="1" id="KW-0472">Membrane</keyword>
<feature type="transmembrane region" description="Helical" evidence="1">
    <location>
        <begin position="12"/>
        <end position="31"/>
    </location>
</feature>
<evidence type="ECO:0000313" key="3">
    <source>
        <dbReference type="Proteomes" id="UP000594638"/>
    </source>
</evidence>
<dbReference type="AlphaFoldDB" id="A0A8S0TQC7"/>
<keyword evidence="3" id="KW-1185">Reference proteome</keyword>
<keyword evidence="1" id="KW-0812">Transmembrane</keyword>
<dbReference type="Proteomes" id="UP000594638">
    <property type="component" value="Unassembled WGS sequence"/>
</dbReference>
<accession>A0A8S0TQC7</accession>
<sequence>MHKKLDAIIRSILLFSPLVVLIARDVFVVSLDKTRKATRNAVNIFAIPCSANGRLYDGYCIRHCQR</sequence>
<gene>
    <name evidence="2" type="ORF">OLEA9_A027692</name>
</gene>
<evidence type="ECO:0000256" key="1">
    <source>
        <dbReference type="SAM" id="Phobius"/>
    </source>
</evidence>
<evidence type="ECO:0000313" key="2">
    <source>
        <dbReference type="EMBL" id="CAA3007507.1"/>
    </source>
</evidence>
<name>A0A8S0TQC7_OLEEU</name>
<comment type="caution">
    <text evidence="2">The sequence shown here is derived from an EMBL/GenBank/DDBJ whole genome shotgun (WGS) entry which is preliminary data.</text>
</comment>
<dbReference type="Gramene" id="OE9A027692T1">
    <property type="protein sequence ID" value="OE9A027692C1"/>
    <property type="gene ID" value="OE9A027692"/>
</dbReference>
<proteinExistence type="predicted"/>
<organism evidence="2 3">
    <name type="scientific">Olea europaea subsp. europaea</name>
    <dbReference type="NCBI Taxonomy" id="158383"/>
    <lineage>
        <taxon>Eukaryota</taxon>
        <taxon>Viridiplantae</taxon>
        <taxon>Streptophyta</taxon>
        <taxon>Embryophyta</taxon>
        <taxon>Tracheophyta</taxon>
        <taxon>Spermatophyta</taxon>
        <taxon>Magnoliopsida</taxon>
        <taxon>eudicotyledons</taxon>
        <taxon>Gunneridae</taxon>
        <taxon>Pentapetalae</taxon>
        <taxon>asterids</taxon>
        <taxon>lamiids</taxon>
        <taxon>Lamiales</taxon>
        <taxon>Oleaceae</taxon>
        <taxon>Oleeae</taxon>
        <taxon>Olea</taxon>
    </lineage>
</organism>
<dbReference type="EMBL" id="CACTIH010007276">
    <property type="protein sequence ID" value="CAA3007507.1"/>
    <property type="molecule type" value="Genomic_DNA"/>
</dbReference>